<reference evidence="1 2" key="1">
    <citation type="submission" date="2017-07" db="EMBL/GenBank/DDBJ databases">
        <title>A draft genome sequence of Komagataeibacter oboediens LMG 18849.</title>
        <authorList>
            <person name="Skraban J."/>
            <person name="Cleenwerck I."/>
            <person name="Vandamme P."/>
            <person name="Trcek J."/>
        </authorList>
    </citation>
    <scope>NUCLEOTIDE SEQUENCE [LARGE SCALE GENOMIC DNA]</scope>
    <source>
        <strain evidence="1 2">LMG 18849</strain>
    </source>
</reference>
<sequence length="70" mass="7749">MVVVKEQGSGLKISHLCRKHGIGDATFYKWKSRYGDREVSEAKRLKALEDEGGMIGRSQRVDQSLVNAAG</sequence>
<protein>
    <recommendedName>
        <fullName evidence="3">IS3 family transposase</fullName>
    </recommendedName>
</protein>
<name>A0A318QPH6_9PROT</name>
<dbReference type="EMBL" id="NKTX01000076">
    <property type="protein sequence ID" value="PYD79212.1"/>
    <property type="molecule type" value="Genomic_DNA"/>
</dbReference>
<dbReference type="Proteomes" id="UP000247417">
    <property type="component" value="Unassembled WGS sequence"/>
</dbReference>
<dbReference type="GO" id="GO:0003677">
    <property type="term" value="F:DNA binding"/>
    <property type="evidence" value="ECO:0007669"/>
    <property type="project" value="InterPro"/>
</dbReference>
<dbReference type="SUPFAM" id="SSF46689">
    <property type="entry name" value="Homeodomain-like"/>
    <property type="match status" value="1"/>
</dbReference>
<dbReference type="AlphaFoldDB" id="A0A318QPH6"/>
<proteinExistence type="predicted"/>
<dbReference type="InterPro" id="IPR052546">
    <property type="entry name" value="Transposase_8_domain"/>
</dbReference>
<dbReference type="PANTHER" id="PTHR33609:SF1">
    <property type="entry name" value="TRANSPOSASE"/>
    <property type="match status" value="1"/>
</dbReference>
<accession>A0A318QPH6</accession>
<dbReference type="Pfam" id="PF01527">
    <property type="entry name" value="HTH_Tnp_1"/>
    <property type="match status" value="1"/>
</dbReference>
<evidence type="ECO:0000313" key="2">
    <source>
        <dbReference type="Proteomes" id="UP000247417"/>
    </source>
</evidence>
<dbReference type="InterPro" id="IPR009057">
    <property type="entry name" value="Homeodomain-like_sf"/>
</dbReference>
<evidence type="ECO:0008006" key="3">
    <source>
        <dbReference type="Google" id="ProtNLM"/>
    </source>
</evidence>
<dbReference type="InterPro" id="IPR002514">
    <property type="entry name" value="Transposase_8"/>
</dbReference>
<organism evidence="1 2">
    <name type="scientific">Komagataeibacter oboediens</name>
    <dbReference type="NCBI Taxonomy" id="65958"/>
    <lineage>
        <taxon>Bacteria</taxon>
        <taxon>Pseudomonadati</taxon>
        <taxon>Pseudomonadota</taxon>
        <taxon>Alphaproteobacteria</taxon>
        <taxon>Acetobacterales</taxon>
        <taxon>Acetobacteraceae</taxon>
        <taxon>Komagataeibacter</taxon>
    </lineage>
</organism>
<comment type="caution">
    <text evidence="1">The sequence shown here is derived from an EMBL/GenBank/DDBJ whole genome shotgun (WGS) entry which is preliminary data.</text>
</comment>
<dbReference type="OrthoDB" id="9809060at2"/>
<dbReference type="GO" id="GO:0006313">
    <property type="term" value="P:DNA transposition"/>
    <property type="evidence" value="ECO:0007669"/>
    <property type="project" value="InterPro"/>
</dbReference>
<gene>
    <name evidence="1" type="ORF">CFR80_15395</name>
</gene>
<dbReference type="GO" id="GO:0004803">
    <property type="term" value="F:transposase activity"/>
    <property type="evidence" value="ECO:0007669"/>
    <property type="project" value="InterPro"/>
</dbReference>
<dbReference type="PANTHER" id="PTHR33609">
    <property type="entry name" value="LOW CALCIUM RESPONSE LOCUS PROTEIN S"/>
    <property type="match status" value="1"/>
</dbReference>
<evidence type="ECO:0000313" key="1">
    <source>
        <dbReference type="EMBL" id="PYD79212.1"/>
    </source>
</evidence>